<feature type="domain" description="Inner membrane protein YgaP-like transmembrane" evidence="2">
    <location>
        <begin position="1"/>
        <end position="69"/>
    </location>
</feature>
<reference evidence="3 4" key="1">
    <citation type="submission" date="2021-06" db="EMBL/GenBank/DDBJ databases">
        <title>Halomicroarcula sp. a new haloarchaeum isolated from saline soil.</title>
        <authorList>
            <person name="Duran-Viseras A."/>
            <person name="Sanchez-Porro C."/>
            <person name="Ventosa A."/>
        </authorList>
    </citation>
    <scope>NUCLEOTIDE SEQUENCE [LARGE SCALE GENOMIC DNA]</scope>
    <source>
        <strain evidence="3 4">F27</strain>
    </source>
</reference>
<dbReference type="InterPro" id="IPR021309">
    <property type="entry name" value="YgaP-like_TM"/>
</dbReference>
<keyword evidence="1" id="KW-1133">Transmembrane helix</keyword>
<evidence type="ECO:0000313" key="3">
    <source>
        <dbReference type="EMBL" id="MBX0297594.1"/>
    </source>
</evidence>
<dbReference type="AlphaFoldDB" id="A0AAW4PHY5"/>
<dbReference type="Pfam" id="PF11127">
    <property type="entry name" value="YgaP-like_TM"/>
    <property type="match status" value="1"/>
</dbReference>
<evidence type="ECO:0000313" key="4">
    <source>
        <dbReference type="Proteomes" id="UP001430455"/>
    </source>
</evidence>
<comment type="caution">
    <text evidence="3">The sequence shown here is derived from an EMBL/GenBank/DDBJ whole genome shotgun (WGS) entry which is preliminary data.</text>
</comment>
<dbReference type="EMBL" id="RKLT01000023">
    <property type="protein sequence ID" value="MBX0297594.1"/>
    <property type="molecule type" value="Genomic_DNA"/>
</dbReference>
<feature type="transmembrane region" description="Helical" evidence="1">
    <location>
        <begin position="12"/>
        <end position="32"/>
    </location>
</feature>
<keyword evidence="1" id="KW-0472">Membrane</keyword>
<dbReference type="Proteomes" id="UP001430455">
    <property type="component" value="Unassembled WGS sequence"/>
</dbReference>
<dbReference type="RefSeq" id="WP_220582181.1">
    <property type="nucleotide sequence ID" value="NZ_RKLT01000023.1"/>
</dbReference>
<feature type="transmembrane region" description="Helical" evidence="1">
    <location>
        <begin position="38"/>
        <end position="57"/>
    </location>
</feature>
<protein>
    <submittedName>
        <fullName evidence="3">DUF2892 domain-containing protein</fullName>
    </submittedName>
</protein>
<sequence length="71" mass="7233">MMNNISATDRRTRTVVGFAVGLLGLVTLGGLLELGAMFGAALSLAGLILVGTGLVRVGPLYRPSSIDTSCP</sequence>
<proteinExistence type="predicted"/>
<keyword evidence="4" id="KW-1185">Reference proteome</keyword>
<evidence type="ECO:0000256" key="1">
    <source>
        <dbReference type="SAM" id="Phobius"/>
    </source>
</evidence>
<organism evidence="3 4">
    <name type="scientific">Haloarcula nitratireducens</name>
    <dbReference type="NCBI Taxonomy" id="2487749"/>
    <lineage>
        <taxon>Archaea</taxon>
        <taxon>Methanobacteriati</taxon>
        <taxon>Methanobacteriota</taxon>
        <taxon>Stenosarchaea group</taxon>
        <taxon>Halobacteria</taxon>
        <taxon>Halobacteriales</taxon>
        <taxon>Haloarculaceae</taxon>
        <taxon>Haloarcula</taxon>
    </lineage>
</organism>
<evidence type="ECO:0000259" key="2">
    <source>
        <dbReference type="Pfam" id="PF11127"/>
    </source>
</evidence>
<keyword evidence="1" id="KW-0812">Transmembrane</keyword>
<name>A0AAW4PHY5_9EURY</name>
<accession>A0AAW4PHY5</accession>
<gene>
    <name evidence="3" type="ORF">EGH23_22215</name>
</gene>